<dbReference type="AlphaFoldDB" id="A0A1H6ZPB9"/>
<name>A0A1H6ZPB9_9DEIO</name>
<reference evidence="2" key="1">
    <citation type="submission" date="2016-10" db="EMBL/GenBank/DDBJ databases">
        <authorList>
            <person name="Varghese N."/>
            <person name="Submissions S."/>
        </authorList>
    </citation>
    <scope>NUCLEOTIDE SEQUENCE [LARGE SCALE GENOMIC DNA]</scope>
    <source>
        <strain evidence="2">CGMCC 1.10218</strain>
    </source>
</reference>
<evidence type="ECO:0000313" key="2">
    <source>
        <dbReference type="Proteomes" id="UP000199223"/>
    </source>
</evidence>
<protein>
    <recommendedName>
        <fullName evidence="3">DUF1508 domain-containing protein</fullName>
    </recommendedName>
</protein>
<accession>A0A1H6ZPB9</accession>
<dbReference type="RefSeq" id="WP_092264793.1">
    <property type="nucleotide sequence ID" value="NZ_FNZA01000010.1"/>
</dbReference>
<proteinExistence type="predicted"/>
<evidence type="ECO:0008006" key="3">
    <source>
        <dbReference type="Google" id="ProtNLM"/>
    </source>
</evidence>
<keyword evidence="2" id="KW-1185">Reference proteome</keyword>
<dbReference type="EMBL" id="FNZA01000010">
    <property type="protein sequence ID" value="SEJ55108.1"/>
    <property type="molecule type" value="Genomic_DNA"/>
</dbReference>
<dbReference type="STRING" id="856736.SAMN04488058_11085"/>
<evidence type="ECO:0000313" key="1">
    <source>
        <dbReference type="EMBL" id="SEJ55108.1"/>
    </source>
</evidence>
<dbReference type="Proteomes" id="UP000199223">
    <property type="component" value="Unassembled WGS sequence"/>
</dbReference>
<gene>
    <name evidence="1" type="ORF">SAMN04488058_11085</name>
</gene>
<organism evidence="1 2">
    <name type="scientific">Deinococcus reticulitermitis</name>
    <dbReference type="NCBI Taxonomy" id="856736"/>
    <lineage>
        <taxon>Bacteria</taxon>
        <taxon>Thermotogati</taxon>
        <taxon>Deinococcota</taxon>
        <taxon>Deinococci</taxon>
        <taxon>Deinococcales</taxon>
        <taxon>Deinococcaceae</taxon>
        <taxon>Deinococcus</taxon>
    </lineage>
</organism>
<sequence length="65" mass="7543">MADPAPPRQHRRPEFVMTAYQDGAGAWLFRLKSLHDGQERVVCDVQELLRVLEDWSARKEKHAQA</sequence>
<dbReference type="OrthoDB" id="73942at2"/>